<dbReference type="OrthoDB" id="7061752at2"/>
<keyword evidence="1" id="KW-0472">Membrane</keyword>
<gene>
    <name evidence="2" type="ordered locus">Rcas_1914</name>
</gene>
<dbReference type="Proteomes" id="UP000000263">
    <property type="component" value="Chromosome"/>
</dbReference>
<feature type="transmembrane region" description="Helical" evidence="1">
    <location>
        <begin position="77"/>
        <end position="104"/>
    </location>
</feature>
<dbReference type="EMBL" id="CP000804">
    <property type="protein sequence ID" value="ABU58004.1"/>
    <property type="molecule type" value="Genomic_DNA"/>
</dbReference>
<accession>A7NKI4</accession>
<keyword evidence="1" id="KW-0812">Transmembrane</keyword>
<organism evidence="2 3">
    <name type="scientific">Roseiflexus castenholzii (strain DSM 13941 / HLO8)</name>
    <dbReference type="NCBI Taxonomy" id="383372"/>
    <lineage>
        <taxon>Bacteria</taxon>
        <taxon>Bacillati</taxon>
        <taxon>Chloroflexota</taxon>
        <taxon>Chloroflexia</taxon>
        <taxon>Chloroflexales</taxon>
        <taxon>Roseiflexineae</taxon>
        <taxon>Roseiflexaceae</taxon>
        <taxon>Roseiflexus</taxon>
    </lineage>
</organism>
<proteinExistence type="predicted"/>
<sequence>MNRRQRPVEHTVIDRRQPVRRLLEEIAAQAIPDDLHPWPAIHARLARVHAAERCQRSAQPRRVSPGGFAAASMTPRLIGLAIVVLLIGVLIGAPVTHAAVAAILQRFGLAFVDTMQSQSTLTTTHVEPTAPPTPSLLSLAEAQQQVPFSIRTPAWLPEGVSLAGVRVDRTTVSTSAQIAELRIAALLTYRSVSAPDAASAQMNLEIVSGPNVAPFLLPRSRAQSVLVNGQEATYVRGGWRSDGQGDPQETLGDLRWDDSIDSAWLSWHEDGLTYTLSAYGLGLDKGQLLQVAESLR</sequence>
<evidence type="ECO:0000313" key="2">
    <source>
        <dbReference type="EMBL" id="ABU58004.1"/>
    </source>
</evidence>
<dbReference type="AlphaFoldDB" id="A7NKI4"/>
<reference evidence="2 3" key="1">
    <citation type="submission" date="2007-08" db="EMBL/GenBank/DDBJ databases">
        <title>Complete sequence of Roseiflexus castenholzii DSM 13941.</title>
        <authorList>
            <consortium name="US DOE Joint Genome Institute"/>
            <person name="Copeland A."/>
            <person name="Lucas S."/>
            <person name="Lapidus A."/>
            <person name="Barry K."/>
            <person name="Glavina del Rio T."/>
            <person name="Dalin E."/>
            <person name="Tice H."/>
            <person name="Pitluck S."/>
            <person name="Thompson L.S."/>
            <person name="Brettin T."/>
            <person name="Bruce D."/>
            <person name="Detter J.C."/>
            <person name="Han C."/>
            <person name="Tapia R."/>
            <person name="Schmutz J."/>
            <person name="Larimer F."/>
            <person name="Land M."/>
            <person name="Hauser L."/>
            <person name="Kyrpides N."/>
            <person name="Mikhailova N."/>
            <person name="Bryant D.A."/>
            <person name="Hanada S."/>
            <person name="Tsukatani Y."/>
            <person name="Richardson P."/>
        </authorList>
    </citation>
    <scope>NUCLEOTIDE SEQUENCE [LARGE SCALE GENOMIC DNA]</scope>
    <source>
        <strain evidence="3">DSM 13941 / HLO8</strain>
    </source>
</reference>
<dbReference type="STRING" id="383372.Rcas_1914"/>
<name>A7NKI4_ROSCS</name>
<evidence type="ECO:0008006" key="4">
    <source>
        <dbReference type="Google" id="ProtNLM"/>
    </source>
</evidence>
<dbReference type="KEGG" id="rca:Rcas_1914"/>
<dbReference type="HOGENOM" id="CLU_939684_0_0_0"/>
<evidence type="ECO:0000256" key="1">
    <source>
        <dbReference type="SAM" id="Phobius"/>
    </source>
</evidence>
<keyword evidence="1" id="KW-1133">Transmembrane helix</keyword>
<keyword evidence="3" id="KW-1185">Reference proteome</keyword>
<dbReference type="RefSeq" id="WP_012120429.1">
    <property type="nucleotide sequence ID" value="NC_009767.1"/>
</dbReference>
<protein>
    <recommendedName>
        <fullName evidence="4">DUF4367 domain-containing protein</fullName>
    </recommendedName>
</protein>
<evidence type="ECO:0000313" key="3">
    <source>
        <dbReference type="Proteomes" id="UP000000263"/>
    </source>
</evidence>